<organism evidence="14 15">
    <name type="scientific">Nitrospira tepida</name>
    <dbReference type="NCBI Taxonomy" id="2973512"/>
    <lineage>
        <taxon>Bacteria</taxon>
        <taxon>Pseudomonadati</taxon>
        <taxon>Nitrospirota</taxon>
        <taxon>Nitrospiria</taxon>
        <taxon>Nitrospirales</taxon>
        <taxon>Nitrospiraceae</taxon>
        <taxon>Nitrospira</taxon>
    </lineage>
</organism>
<dbReference type="InterPro" id="IPR010998">
    <property type="entry name" value="Integrase_recombinase_N"/>
</dbReference>
<dbReference type="InterPro" id="IPR002104">
    <property type="entry name" value="Integrase_catalytic"/>
</dbReference>
<dbReference type="GO" id="GO:0007059">
    <property type="term" value="P:chromosome segregation"/>
    <property type="evidence" value="ECO:0007669"/>
    <property type="project" value="UniProtKB-UniRule"/>
</dbReference>
<evidence type="ECO:0000313" key="14">
    <source>
        <dbReference type="EMBL" id="CAI4033057.1"/>
    </source>
</evidence>
<reference evidence="14" key="1">
    <citation type="submission" date="2022-10" db="EMBL/GenBank/DDBJ databases">
        <authorList>
            <person name="Koch H."/>
        </authorList>
    </citation>
    <scope>NUCLEOTIDE SEQUENCE</scope>
    <source>
        <strain evidence="14">DNF</strain>
    </source>
</reference>
<dbReference type="InterPro" id="IPR011010">
    <property type="entry name" value="DNA_brk_join_enz"/>
</dbReference>
<evidence type="ECO:0000256" key="10">
    <source>
        <dbReference type="HAMAP-Rule" id="MF_01808"/>
    </source>
</evidence>
<dbReference type="GO" id="GO:0009037">
    <property type="term" value="F:tyrosine-based site-specific recombinase activity"/>
    <property type="evidence" value="ECO:0007669"/>
    <property type="project" value="UniProtKB-UniRule"/>
</dbReference>
<dbReference type="NCBIfam" id="NF001399">
    <property type="entry name" value="PRK00283.1"/>
    <property type="match status" value="1"/>
</dbReference>
<keyword evidence="5 10" id="KW-0159">Chromosome partition</keyword>
<feature type="active site" evidence="10">
    <location>
        <position position="178"/>
    </location>
</feature>
<accession>A0AA86N1L3</accession>
<evidence type="ECO:0000256" key="5">
    <source>
        <dbReference type="ARBA" id="ARBA00022829"/>
    </source>
</evidence>
<feature type="active site" description="O-(3'-phospho-DNA)-tyrosine intermediate" evidence="10">
    <location>
        <position position="308"/>
    </location>
</feature>
<keyword evidence="8 10" id="KW-0233">DNA recombination</keyword>
<dbReference type="AlphaFoldDB" id="A0AA86N1L3"/>
<feature type="active site" evidence="10">
    <location>
        <position position="273"/>
    </location>
</feature>
<dbReference type="GO" id="GO:0051301">
    <property type="term" value="P:cell division"/>
    <property type="evidence" value="ECO:0007669"/>
    <property type="project" value="UniProtKB-KW"/>
</dbReference>
<evidence type="ECO:0000256" key="6">
    <source>
        <dbReference type="ARBA" id="ARBA00022908"/>
    </source>
</evidence>
<dbReference type="PROSITE" id="PS51900">
    <property type="entry name" value="CB"/>
    <property type="match status" value="1"/>
</dbReference>
<feature type="region of interest" description="Disordered" evidence="11">
    <location>
        <begin position="320"/>
        <end position="340"/>
    </location>
</feature>
<dbReference type="InterPro" id="IPR013762">
    <property type="entry name" value="Integrase-like_cat_sf"/>
</dbReference>
<feature type="active site" evidence="10">
    <location>
        <position position="276"/>
    </location>
</feature>
<dbReference type="GO" id="GO:0006313">
    <property type="term" value="P:DNA transposition"/>
    <property type="evidence" value="ECO:0007669"/>
    <property type="project" value="UniProtKB-UniRule"/>
</dbReference>
<protein>
    <recommendedName>
        <fullName evidence="10">Tyrosine recombinase XerC</fullName>
    </recommendedName>
</protein>
<dbReference type="EMBL" id="OX365700">
    <property type="protein sequence ID" value="CAI4033057.1"/>
    <property type="molecule type" value="Genomic_DNA"/>
</dbReference>
<dbReference type="GO" id="GO:0003677">
    <property type="term" value="F:DNA binding"/>
    <property type="evidence" value="ECO:0007669"/>
    <property type="project" value="UniProtKB-UniRule"/>
</dbReference>
<evidence type="ECO:0000313" key="15">
    <source>
        <dbReference type="Proteomes" id="UP001179121"/>
    </source>
</evidence>
<evidence type="ECO:0000256" key="11">
    <source>
        <dbReference type="SAM" id="MobiDB-lite"/>
    </source>
</evidence>
<evidence type="ECO:0000256" key="8">
    <source>
        <dbReference type="ARBA" id="ARBA00023172"/>
    </source>
</evidence>
<comment type="subunit">
    <text evidence="10">Forms a cyclic heterotetrameric complex composed of two molecules of XerC and two molecules of XerD.</text>
</comment>
<evidence type="ECO:0000256" key="4">
    <source>
        <dbReference type="ARBA" id="ARBA00022618"/>
    </source>
</evidence>
<comment type="subcellular location">
    <subcellularLocation>
        <location evidence="1 10">Cytoplasm</location>
    </subcellularLocation>
</comment>
<feature type="compositionally biased region" description="Basic and acidic residues" evidence="11">
    <location>
        <begin position="15"/>
        <end position="30"/>
    </location>
</feature>
<keyword evidence="3 10" id="KW-0963">Cytoplasm</keyword>
<evidence type="ECO:0000256" key="7">
    <source>
        <dbReference type="ARBA" id="ARBA00023125"/>
    </source>
</evidence>
<dbReference type="Proteomes" id="UP001179121">
    <property type="component" value="Chromosome"/>
</dbReference>
<dbReference type="CDD" id="cd00798">
    <property type="entry name" value="INT_XerDC_C"/>
    <property type="match status" value="1"/>
</dbReference>
<dbReference type="PANTHER" id="PTHR30349:SF90">
    <property type="entry name" value="TYROSINE RECOMBINASE XERD"/>
    <property type="match status" value="1"/>
</dbReference>
<sequence>MRNPTRSIRAARNRRPVDASVAREDDAGQEDRTDHWTDRFVRYLRVESGLAANTAESYRLDLEKFFSYLRKREWSDPADVTPSVLAEFFAEVAKGGAAASSRARYLATLRGLYRFLRQEGFCRDDPTQHLSAPKTGVKLPRTLTKQEVAALLDGPVPGGPEAARDDAMIELLYASGLRVSELVALPLAGLNLQVGYVLVSGKGSKQRIVPIGETAHRKLAQYLSQARGLLLKRRTSPMLFVTRRGGPLTRQGFWKLLRRRARQAGITARLSPHVLRHSFATHLLDRGADLRSVQAMLGHASLATTQIYTHVERERLKQVHDRFFPRRRGSARRPHPVGGS</sequence>
<feature type="active site" evidence="10">
    <location>
        <position position="299"/>
    </location>
</feature>
<dbReference type="HAMAP" id="MF_01808">
    <property type="entry name" value="Recomb_XerC_XerD"/>
    <property type="match status" value="1"/>
</dbReference>
<dbReference type="PANTHER" id="PTHR30349">
    <property type="entry name" value="PHAGE INTEGRASE-RELATED"/>
    <property type="match status" value="1"/>
</dbReference>
<dbReference type="Gene3D" id="1.10.443.10">
    <property type="entry name" value="Intergrase catalytic core"/>
    <property type="match status" value="1"/>
</dbReference>
<keyword evidence="6 10" id="KW-0229">DNA integration</keyword>
<evidence type="ECO:0000256" key="9">
    <source>
        <dbReference type="ARBA" id="ARBA00023306"/>
    </source>
</evidence>
<evidence type="ECO:0000256" key="1">
    <source>
        <dbReference type="ARBA" id="ARBA00004496"/>
    </source>
</evidence>
<comment type="similarity">
    <text evidence="2">Belongs to the 'phage' integrase family. XerD subfamily.</text>
</comment>
<dbReference type="InterPro" id="IPR011932">
    <property type="entry name" value="Recomb_XerD"/>
</dbReference>
<feature type="domain" description="Tyr recombinase" evidence="12">
    <location>
        <begin position="138"/>
        <end position="321"/>
    </location>
</feature>
<dbReference type="InterPro" id="IPR023009">
    <property type="entry name" value="Tyrosine_recombinase_XerC/XerD"/>
</dbReference>
<dbReference type="InterPro" id="IPR004107">
    <property type="entry name" value="Integrase_SAM-like_N"/>
</dbReference>
<dbReference type="Pfam" id="PF02899">
    <property type="entry name" value="Phage_int_SAM_1"/>
    <property type="match status" value="1"/>
</dbReference>
<comment type="function">
    <text evidence="10">Site-specific tyrosine recombinase, which acts by catalyzing the cutting and rejoining of the recombining DNA molecules. The XerC-XerD complex is essential to convert dimers of the bacterial chromosome into monomers to permit their segregation at cell division. It also contributes to the segregational stability of plasmids.</text>
</comment>
<gene>
    <name evidence="10" type="primary">xerC</name>
    <name evidence="14" type="ORF">DNFV4_03489</name>
</gene>
<keyword evidence="15" id="KW-1185">Reference proteome</keyword>
<evidence type="ECO:0000259" key="13">
    <source>
        <dbReference type="PROSITE" id="PS51900"/>
    </source>
</evidence>
<comment type="similarity">
    <text evidence="10">Belongs to the 'phage' integrase family. XerC subfamily.</text>
</comment>
<dbReference type="KEGG" id="nti:DNFV4_03489"/>
<feature type="compositionally biased region" description="Basic residues" evidence="11">
    <location>
        <begin position="325"/>
        <end position="340"/>
    </location>
</feature>
<dbReference type="NCBIfam" id="TIGR02225">
    <property type="entry name" value="recomb_XerD"/>
    <property type="match status" value="1"/>
</dbReference>
<proteinExistence type="inferred from homology"/>
<name>A0AA86N1L3_9BACT</name>
<dbReference type="RefSeq" id="WP_289269937.1">
    <property type="nucleotide sequence ID" value="NZ_OX365700.1"/>
</dbReference>
<keyword evidence="7 10" id="KW-0238">DNA-binding</keyword>
<dbReference type="Gene3D" id="1.10.150.130">
    <property type="match status" value="1"/>
</dbReference>
<evidence type="ECO:0000256" key="2">
    <source>
        <dbReference type="ARBA" id="ARBA00010450"/>
    </source>
</evidence>
<keyword evidence="9 10" id="KW-0131">Cell cycle</keyword>
<evidence type="ECO:0000256" key="3">
    <source>
        <dbReference type="ARBA" id="ARBA00022490"/>
    </source>
</evidence>
<dbReference type="GO" id="GO:0005737">
    <property type="term" value="C:cytoplasm"/>
    <property type="evidence" value="ECO:0007669"/>
    <property type="project" value="UniProtKB-SubCell"/>
</dbReference>
<dbReference type="Pfam" id="PF00589">
    <property type="entry name" value="Phage_integrase"/>
    <property type="match status" value="1"/>
</dbReference>
<dbReference type="InterPro" id="IPR044068">
    <property type="entry name" value="CB"/>
</dbReference>
<dbReference type="InterPro" id="IPR050090">
    <property type="entry name" value="Tyrosine_recombinase_XerCD"/>
</dbReference>
<feature type="domain" description="Core-binding (CB)" evidence="13">
    <location>
        <begin position="31"/>
        <end position="117"/>
    </location>
</feature>
<evidence type="ECO:0000259" key="12">
    <source>
        <dbReference type="PROSITE" id="PS51898"/>
    </source>
</evidence>
<dbReference type="PROSITE" id="PS51898">
    <property type="entry name" value="TYR_RECOMBINASE"/>
    <property type="match status" value="1"/>
</dbReference>
<keyword evidence="4 10" id="KW-0132">Cell division</keyword>
<feature type="region of interest" description="Disordered" evidence="11">
    <location>
        <begin position="1"/>
        <end position="30"/>
    </location>
</feature>
<feature type="active site" evidence="10">
    <location>
        <position position="202"/>
    </location>
</feature>
<dbReference type="SUPFAM" id="SSF56349">
    <property type="entry name" value="DNA breaking-rejoining enzymes"/>
    <property type="match status" value="1"/>
</dbReference>